<dbReference type="PANTHER" id="PTHR45453:SF1">
    <property type="entry name" value="PHOSPHATE REGULON SENSOR PROTEIN PHOR"/>
    <property type="match status" value="1"/>
</dbReference>
<keyword evidence="13" id="KW-1185">Reference proteome</keyword>
<feature type="transmembrane region" description="Helical" evidence="10">
    <location>
        <begin position="30"/>
        <end position="49"/>
    </location>
</feature>
<comment type="caution">
    <text evidence="12">The sequence shown here is derived from an EMBL/GenBank/DDBJ whole genome shotgun (WGS) entry which is preliminary data.</text>
</comment>
<dbReference type="Proteomes" id="UP000294937">
    <property type="component" value="Unassembled WGS sequence"/>
</dbReference>
<dbReference type="GO" id="GO:0005524">
    <property type="term" value="F:ATP binding"/>
    <property type="evidence" value="ECO:0007669"/>
    <property type="project" value="UniProtKB-KW"/>
</dbReference>
<dbReference type="GO" id="GO:0004721">
    <property type="term" value="F:phosphoprotein phosphatase activity"/>
    <property type="evidence" value="ECO:0007669"/>
    <property type="project" value="TreeGrafter"/>
</dbReference>
<dbReference type="Gene3D" id="1.10.287.130">
    <property type="match status" value="1"/>
</dbReference>
<dbReference type="AlphaFoldDB" id="A0A4R3L7B0"/>
<comment type="catalytic activity">
    <reaction evidence="1">
        <text>ATP + protein L-histidine = ADP + protein N-phospho-L-histidine.</text>
        <dbReference type="EC" id="2.7.13.3"/>
    </reaction>
</comment>
<dbReference type="EC" id="2.7.13.3" evidence="3"/>
<evidence type="ECO:0000256" key="10">
    <source>
        <dbReference type="SAM" id="Phobius"/>
    </source>
</evidence>
<evidence type="ECO:0000313" key="13">
    <source>
        <dbReference type="Proteomes" id="UP000294937"/>
    </source>
</evidence>
<keyword evidence="10" id="KW-0472">Membrane</keyword>
<dbReference type="Pfam" id="PF00512">
    <property type="entry name" value="HisKA"/>
    <property type="match status" value="1"/>
</dbReference>
<dbReference type="InterPro" id="IPR036890">
    <property type="entry name" value="HATPase_C_sf"/>
</dbReference>
<evidence type="ECO:0000256" key="7">
    <source>
        <dbReference type="ARBA" id="ARBA00022777"/>
    </source>
</evidence>
<dbReference type="InterPro" id="IPR005467">
    <property type="entry name" value="His_kinase_dom"/>
</dbReference>
<evidence type="ECO:0000256" key="9">
    <source>
        <dbReference type="ARBA" id="ARBA00023012"/>
    </source>
</evidence>
<keyword evidence="6" id="KW-0547">Nucleotide-binding</keyword>
<dbReference type="PRINTS" id="PR00344">
    <property type="entry name" value="BCTRLSENSOR"/>
</dbReference>
<dbReference type="Gene3D" id="3.30.565.10">
    <property type="entry name" value="Histidine kinase-like ATPase, C-terminal domain"/>
    <property type="match status" value="1"/>
</dbReference>
<protein>
    <recommendedName>
        <fullName evidence="3">histidine kinase</fullName>
        <ecNumber evidence="3">2.7.13.3</ecNumber>
    </recommendedName>
</protein>
<keyword evidence="10" id="KW-0812">Transmembrane</keyword>
<organism evidence="12 13">
    <name type="scientific">Hazenella coriacea</name>
    <dbReference type="NCBI Taxonomy" id="1179467"/>
    <lineage>
        <taxon>Bacteria</taxon>
        <taxon>Bacillati</taxon>
        <taxon>Bacillota</taxon>
        <taxon>Bacilli</taxon>
        <taxon>Bacillales</taxon>
        <taxon>Thermoactinomycetaceae</taxon>
        <taxon>Hazenella</taxon>
    </lineage>
</organism>
<evidence type="ECO:0000256" key="8">
    <source>
        <dbReference type="ARBA" id="ARBA00022840"/>
    </source>
</evidence>
<feature type="transmembrane region" description="Helical" evidence="10">
    <location>
        <begin position="78"/>
        <end position="97"/>
    </location>
</feature>
<dbReference type="PANTHER" id="PTHR45453">
    <property type="entry name" value="PHOSPHATE REGULON SENSOR PROTEIN PHOR"/>
    <property type="match status" value="1"/>
</dbReference>
<evidence type="ECO:0000256" key="1">
    <source>
        <dbReference type="ARBA" id="ARBA00000085"/>
    </source>
</evidence>
<dbReference type="PROSITE" id="PS50109">
    <property type="entry name" value="HIS_KIN"/>
    <property type="match status" value="1"/>
</dbReference>
<sequence>MIIRSLRQFAEWATVFKPFKKRANHQPDRLLIVHFLMISFVLFIFGISLKEMACSLVAHGLGQESPFFIKFQQTLNVYLFHLLTITFLVIGVPYYFWVRKSIKKSPPPPDHPPDPKQSKWLQSFSHELRTPITTIHGYLEALHDGVIEANPQLYESLHQESKRVVQLIEKMNQLQLWQTKGVPIHENSNIHDILVQVYHQLAESARKKGVSITLRMEQGVVTGAKESWTMVFEELIQNAIQFHRGKKIWVTGKIEDKFYVMNIKGKGKYIPQEELNLIFDEFYRPDPSRNRKTGGLGLGLAIVEQVVIAHGGNITVQSDGEFHQFRVFIPHHH</sequence>
<accession>A0A4R3L7B0</accession>
<keyword evidence="9" id="KW-0902">Two-component regulatory system</keyword>
<dbReference type="OrthoDB" id="335833at2"/>
<dbReference type="GO" id="GO:0000155">
    <property type="term" value="F:phosphorelay sensor kinase activity"/>
    <property type="evidence" value="ECO:0007669"/>
    <property type="project" value="InterPro"/>
</dbReference>
<keyword evidence="10" id="KW-1133">Transmembrane helix</keyword>
<dbReference type="SUPFAM" id="SSF55874">
    <property type="entry name" value="ATPase domain of HSP90 chaperone/DNA topoisomerase II/histidine kinase"/>
    <property type="match status" value="1"/>
</dbReference>
<dbReference type="SUPFAM" id="SSF47384">
    <property type="entry name" value="Homodimeric domain of signal transducing histidine kinase"/>
    <property type="match status" value="1"/>
</dbReference>
<evidence type="ECO:0000256" key="6">
    <source>
        <dbReference type="ARBA" id="ARBA00022741"/>
    </source>
</evidence>
<dbReference type="InterPro" id="IPR003661">
    <property type="entry name" value="HisK_dim/P_dom"/>
</dbReference>
<reference evidence="12 13" key="1">
    <citation type="submission" date="2019-03" db="EMBL/GenBank/DDBJ databases">
        <title>Genomic Encyclopedia of Type Strains, Phase IV (KMG-IV): sequencing the most valuable type-strain genomes for metagenomic binning, comparative biology and taxonomic classification.</title>
        <authorList>
            <person name="Goeker M."/>
        </authorList>
    </citation>
    <scope>NUCLEOTIDE SEQUENCE [LARGE SCALE GENOMIC DNA]</scope>
    <source>
        <strain evidence="12 13">DSM 45707</strain>
    </source>
</reference>
<name>A0A4R3L7B0_9BACL</name>
<dbReference type="GO" id="GO:0016036">
    <property type="term" value="P:cellular response to phosphate starvation"/>
    <property type="evidence" value="ECO:0007669"/>
    <property type="project" value="TreeGrafter"/>
</dbReference>
<dbReference type="InterPro" id="IPR036097">
    <property type="entry name" value="HisK_dim/P_sf"/>
</dbReference>
<keyword evidence="8" id="KW-0067">ATP-binding</keyword>
<evidence type="ECO:0000256" key="3">
    <source>
        <dbReference type="ARBA" id="ARBA00012438"/>
    </source>
</evidence>
<dbReference type="SMART" id="SM00387">
    <property type="entry name" value="HATPase_c"/>
    <property type="match status" value="1"/>
</dbReference>
<dbReference type="InterPro" id="IPR003594">
    <property type="entry name" value="HATPase_dom"/>
</dbReference>
<dbReference type="InterPro" id="IPR050351">
    <property type="entry name" value="BphY/WalK/GraS-like"/>
</dbReference>
<evidence type="ECO:0000313" key="12">
    <source>
        <dbReference type="EMBL" id="TCS94830.1"/>
    </source>
</evidence>
<comment type="subcellular location">
    <subcellularLocation>
        <location evidence="2">Membrane</location>
    </subcellularLocation>
</comment>
<evidence type="ECO:0000256" key="2">
    <source>
        <dbReference type="ARBA" id="ARBA00004370"/>
    </source>
</evidence>
<evidence type="ECO:0000259" key="11">
    <source>
        <dbReference type="PROSITE" id="PS50109"/>
    </source>
</evidence>
<dbReference type="CDD" id="cd00082">
    <property type="entry name" value="HisKA"/>
    <property type="match status" value="1"/>
</dbReference>
<evidence type="ECO:0000256" key="4">
    <source>
        <dbReference type="ARBA" id="ARBA00022553"/>
    </source>
</evidence>
<keyword evidence="7 12" id="KW-0418">Kinase</keyword>
<keyword evidence="5" id="KW-0808">Transferase</keyword>
<dbReference type="Pfam" id="PF02518">
    <property type="entry name" value="HATPase_c"/>
    <property type="match status" value="1"/>
</dbReference>
<gene>
    <name evidence="12" type="ORF">EDD58_103252</name>
</gene>
<dbReference type="SMART" id="SM00388">
    <property type="entry name" value="HisKA"/>
    <property type="match status" value="1"/>
</dbReference>
<dbReference type="InterPro" id="IPR004358">
    <property type="entry name" value="Sig_transdc_His_kin-like_C"/>
</dbReference>
<evidence type="ECO:0000256" key="5">
    <source>
        <dbReference type="ARBA" id="ARBA00022679"/>
    </source>
</evidence>
<keyword evidence="4" id="KW-0597">Phosphoprotein</keyword>
<dbReference type="EMBL" id="SMAG01000003">
    <property type="protein sequence ID" value="TCS94830.1"/>
    <property type="molecule type" value="Genomic_DNA"/>
</dbReference>
<proteinExistence type="predicted"/>
<feature type="domain" description="Histidine kinase" evidence="11">
    <location>
        <begin position="123"/>
        <end position="333"/>
    </location>
</feature>
<dbReference type="GO" id="GO:0005886">
    <property type="term" value="C:plasma membrane"/>
    <property type="evidence" value="ECO:0007669"/>
    <property type="project" value="TreeGrafter"/>
</dbReference>